<evidence type="ECO:0000256" key="1">
    <source>
        <dbReference type="SAM" id="MobiDB-lite"/>
    </source>
</evidence>
<name>A0A937RK33_9ACTN</name>
<gene>
    <name evidence="2" type="ORF">I7412_11825</name>
</gene>
<comment type="caution">
    <text evidence="2">The sequence shown here is derived from an EMBL/GenBank/DDBJ whole genome shotgun (WGS) entry which is preliminary data.</text>
</comment>
<accession>A0A937RK33</accession>
<feature type="region of interest" description="Disordered" evidence="1">
    <location>
        <begin position="1"/>
        <end position="33"/>
    </location>
</feature>
<organism evidence="2 3">
    <name type="scientific">Frankia nepalensis</name>
    <dbReference type="NCBI Taxonomy" id="1836974"/>
    <lineage>
        <taxon>Bacteria</taxon>
        <taxon>Bacillati</taxon>
        <taxon>Actinomycetota</taxon>
        <taxon>Actinomycetes</taxon>
        <taxon>Frankiales</taxon>
        <taxon>Frankiaceae</taxon>
        <taxon>Frankia</taxon>
    </lineage>
</organism>
<dbReference type="RefSeq" id="WP_202999779.1">
    <property type="nucleotide sequence ID" value="NZ_JADWYU010000130.1"/>
</dbReference>
<evidence type="ECO:0000313" key="3">
    <source>
        <dbReference type="Proteomes" id="UP000604475"/>
    </source>
</evidence>
<sequence>MTTTDTGPGHNAEQIRTNRLKSPDPREGIADDAAEGDAVWARLCLTVDELTECALTDLTVLAQVRCKGRRT</sequence>
<evidence type="ECO:0000313" key="2">
    <source>
        <dbReference type="EMBL" id="MBL7627848.1"/>
    </source>
</evidence>
<proteinExistence type="predicted"/>
<keyword evidence="3" id="KW-1185">Reference proteome</keyword>
<dbReference type="Proteomes" id="UP000604475">
    <property type="component" value="Unassembled WGS sequence"/>
</dbReference>
<dbReference type="AlphaFoldDB" id="A0A937RK33"/>
<protein>
    <submittedName>
        <fullName evidence="2">Uncharacterized protein</fullName>
    </submittedName>
</protein>
<reference evidence="2" key="1">
    <citation type="submission" date="2020-12" db="EMBL/GenBank/DDBJ databases">
        <title>Genomic characterization of non-nitrogen-fixing Frankia strains.</title>
        <authorList>
            <person name="Carlos-Shanley C."/>
            <person name="Guerra T."/>
            <person name="Hahn D."/>
        </authorList>
    </citation>
    <scope>NUCLEOTIDE SEQUENCE</scope>
    <source>
        <strain evidence="2">CN6</strain>
    </source>
</reference>
<dbReference type="EMBL" id="JAEACQ010000164">
    <property type="protein sequence ID" value="MBL7627848.1"/>
    <property type="molecule type" value="Genomic_DNA"/>
</dbReference>